<dbReference type="AlphaFoldDB" id="A0A4R2BF35"/>
<dbReference type="Proteomes" id="UP000295689">
    <property type="component" value="Unassembled WGS sequence"/>
</dbReference>
<dbReference type="PROSITE" id="PS51724">
    <property type="entry name" value="SPOR"/>
    <property type="match status" value="1"/>
</dbReference>
<feature type="chain" id="PRO_5020711871" evidence="1">
    <location>
        <begin position="33"/>
        <end position="535"/>
    </location>
</feature>
<feature type="domain" description="SPOR" evidence="2">
    <location>
        <begin position="79"/>
        <end position="164"/>
    </location>
</feature>
<dbReference type="GO" id="GO:0042834">
    <property type="term" value="F:peptidoglycan binding"/>
    <property type="evidence" value="ECO:0007669"/>
    <property type="project" value="InterPro"/>
</dbReference>
<dbReference type="Pfam" id="PF09992">
    <property type="entry name" value="NAGPA"/>
    <property type="match status" value="1"/>
</dbReference>
<comment type="caution">
    <text evidence="3">The sequence shown here is derived from an EMBL/GenBank/DDBJ whole genome shotgun (WGS) entry which is preliminary data.</text>
</comment>
<evidence type="ECO:0000256" key="1">
    <source>
        <dbReference type="SAM" id="SignalP"/>
    </source>
</evidence>
<dbReference type="PANTHER" id="PTHR40446">
    <property type="entry name" value="N-ACETYLGLUCOSAMINE-1-PHOSPHODIESTER ALPHA-N-ACETYLGLUCOSAMINIDASE"/>
    <property type="match status" value="1"/>
</dbReference>
<dbReference type="RefSeq" id="WP_158287088.1">
    <property type="nucleotide sequence ID" value="NZ_JABUHM010000004.1"/>
</dbReference>
<keyword evidence="1" id="KW-0732">Signal</keyword>
<feature type="signal peptide" evidence="1">
    <location>
        <begin position="1"/>
        <end position="32"/>
    </location>
</feature>
<name>A0A4R2BF35_9BACI</name>
<dbReference type="Gene3D" id="3.30.70.1070">
    <property type="entry name" value="Sporulation related repeat"/>
    <property type="match status" value="1"/>
</dbReference>
<gene>
    <name evidence="3" type="ORF">EV146_106268</name>
</gene>
<reference evidence="3 4" key="1">
    <citation type="journal article" date="2015" name="Stand. Genomic Sci.">
        <title>Genomic Encyclopedia of Bacterial and Archaeal Type Strains, Phase III: the genomes of soil and plant-associated and newly described type strains.</title>
        <authorList>
            <person name="Whitman W.B."/>
            <person name="Woyke T."/>
            <person name="Klenk H.P."/>
            <person name="Zhou Y."/>
            <person name="Lilburn T.G."/>
            <person name="Beck B.J."/>
            <person name="De Vos P."/>
            <person name="Vandamme P."/>
            <person name="Eisen J.A."/>
            <person name="Garrity G."/>
            <person name="Hugenholtz P."/>
            <person name="Kyrpides N.C."/>
        </authorList>
    </citation>
    <scope>NUCLEOTIDE SEQUENCE [LARGE SCALE GENOMIC DNA]</scope>
    <source>
        <strain evidence="3 4">CV53</strain>
    </source>
</reference>
<proteinExistence type="predicted"/>
<keyword evidence="4" id="KW-1185">Reference proteome</keyword>
<organism evidence="3 4">
    <name type="scientific">Mesobacillus foraminis</name>
    <dbReference type="NCBI Taxonomy" id="279826"/>
    <lineage>
        <taxon>Bacteria</taxon>
        <taxon>Bacillati</taxon>
        <taxon>Bacillota</taxon>
        <taxon>Bacilli</taxon>
        <taxon>Bacillales</taxon>
        <taxon>Bacillaceae</taxon>
        <taxon>Mesobacillus</taxon>
    </lineage>
</organism>
<sequence length="535" mass="57441">MNRLIKKTMPLAAVSLAAGLFIYSVQSFPAEAHTQKDLPSQVHSKKASLPLGPSNLEEKRVTEGIAPGVTFTKITRGEPSAKDVYTVEAAFVDTEQEARNVVRKLKNDGFEDSKVVGAKRAMDDQTKGSLGFSVRTGSFPAEKEAKALQERLSEKGYSGLRVVYTGEDGQMTTGPWVVNILEVHRNQFRGKVIPSLAQDQVQGKETLTSMTSRHEAFAGLNGGYFVVNERDGTPGDPAGITVINGQLVSEAINSRSSLILSSAGKKADIASVSTSMFVQSTDGAVREIDGVNRKPGLIRNCGGTGGDSTTEAPKHDFTCQDESELIHYTPAFGESTETVDGFEVVLNQKGEVVETRNHPGGKIPGKGSVLAGTGEAGQWLLSHAKQGMKLHIQNKIMANGKPMNMKTAMSMINGGPRLLKNGKISINAVEEGFHWEEKPDFYYRFGERRNPRTLAGIKENGNLLFVTIDGRAPGWSVGASFEESARIMKSLGAVEAINLDGGGSTSMTIGQALVTRPSDQSGERPIADGILLMNE</sequence>
<evidence type="ECO:0000313" key="3">
    <source>
        <dbReference type="EMBL" id="TCN25065.1"/>
    </source>
</evidence>
<protein>
    <submittedName>
        <fullName evidence="3">Sporulation related protein</fullName>
    </submittedName>
</protein>
<dbReference type="InterPro" id="IPR007730">
    <property type="entry name" value="SPOR-like_dom"/>
</dbReference>
<dbReference type="InterPro" id="IPR036680">
    <property type="entry name" value="SPOR-like_sf"/>
</dbReference>
<dbReference type="PANTHER" id="PTHR40446:SF2">
    <property type="entry name" value="N-ACETYLGLUCOSAMINE-1-PHOSPHODIESTER ALPHA-N-ACETYLGLUCOSAMINIDASE"/>
    <property type="match status" value="1"/>
</dbReference>
<dbReference type="SUPFAM" id="SSF110997">
    <property type="entry name" value="Sporulation related repeat"/>
    <property type="match status" value="1"/>
</dbReference>
<evidence type="ECO:0000313" key="4">
    <source>
        <dbReference type="Proteomes" id="UP000295689"/>
    </source>
</evidence>
<dbReference type="Pfam" id="PF05036">
    <property type="entry name" value="SPOR"/>
    <property type="match status" value="1"/>
</dbReference>
<dbReference type="InterPro" id="IPR018711">
    <property type="entry name" value="NAGPA"/>
</dbReference>
<accession>A0A4R2BF35</accession>
<evidence type="ECO:0000259" key="2">
    <source>
        <dbReference type="PROSITE" id="PS51724"/>
    </source>
</evidence>
<dbReference type="EMBL" id="SLVV01000006">
    <property type="protein sequence ID" value="TCN25065.1"/>
    <property type="molecule type" value="Genomic_DNA"/>
</dbReference>